<keyword evidence="1" id="KW-0808">Transferase</keyword>
<dbReference type="EMBL" id="JANBUN010000235">
    <property type="protein sequence ID" value="KAJ2805521.1"/>
    <property type="molecule type" value="Genomic_DNA"/>
</dbReference>
<keyword evidence="1" id="KW-0012">Acyltransferase</keyword>
<proteinExistence type="predicted"/>
<dbReference type="EC" id="2.3.1.86" evidence="1"/>
<sequence>MRPILSVFQSTIFGPGAAHVVHHSNRLEIADGVPTLHVGDTISATVRIDGLENIAVGKKLSLMTVMRRNGQPVGSMKSVMVSRSHHMEASNAFAIDREHKVTIALPSAADVTVLESREWFAYREGAPSRIEPGTEVEFCLDSEYRFASDDLYSSVVTTGTVSVKTRSGRSVHIADVDFQWGAATKNPVLEYLNRHRVADSRCLFEDGGYLLKTAANAASTLTHTASSNETYARYSLDCNPVHTNPYVADYAKLPGMITHGSWTSAAARSIAESIAAGGQPERIRAYQTKFTGMVFPGYKLATELRHVGMKNGRMLIGGQTSTVGGGPVMEFEAEIEQPPTAYVFTGQGAQEVGMGMGLYAQSAAARAVWDRAEKYMLDTYDVDLLDAVRTNPTERTVYFHGKAGARIRSNYMALARHVPDKTSASGFRSVPIIPEISAQSRSHAFRSPTGLLNATQFTQVVLVVCAMAAVADMRANGLVQRDAMFAGHSLGEYCALAAIADVLTVEEVVDLVFYRGLLMQSAVERDEQGRSDFGMAAVDPSRVARGFGEDQLHLVVDAIRAASPGLLQIVNYNVRGRQYVAAGTLANLAALRLVLDALAASGIPASDDTKAHVAGVVGKVLAEPVGTEAVRGKATIPLQGIDVPFHSQLLVDGVSAFRAALHAKLTTDTVSPANLHKRYIPNLTAVPFEVTRKYFELVLARTGSPVARAALDAWSDAALEDPEEKARLTVDLLVELLAYQFASPVQWIQTQDCLVKGASVERLVEVGPAPVLSGMAASTLRAPELAQQKVALLHFERDHDELYYRHIQDEPETAAPEAAEPAPAPPAEQPPKAEPLPAAPEPAPATQASSPAGAGEPIADVPLQALEVVEALVAYKLKQKLGNAPVRQTIKALVGGKSTLQNEIVGDLQKEFGGKVPDKPEEVPLPDLGAAIGVAGTLGKCTQLLTARLFSSKMPGGFSLSSASGILQSAYGLGPQRRDALLLVALTMEPAARLASEADARAWLDDAAKAYAARAGISYVATASGGAAAGDAARGPVVSSAEVEKMQQAQREHARQQMAVLARQAGVDLRADARAFENEKARNSELQADLDGLATELGDDYVGGIKPVFDALKARRFDSYWNWARQDAYVWIQQAIADPSAAAVDDEARVLQLQNCADDELLKLLDGTIATLSRDEAPGLAAALRLATRLRDACKQALSTSPVYRELLVPMAPQTRISSAGGTPYSEVPRAGEPSLAEYIEHMREATDGQEPLLHMREKSGRNQWAYSPRLSEDYYRGLAELTAAGTSYAGTTALVTGCGRGSIGAEIVRALLMGGARVVATTSSYSRKTMLFFEDLYRRYGARGSELVVVPFNQGSVQDIEALAKFALGATDGGLGWSLDYVFPFAAMPDIGSLATNLGSRSELVQRAMLINVIRLMGAIKSAKESMRRATRPSLVVLPLSPNHGTMGGDGLYGECKIGLEVAFNRWASEGWEGYLSVAGAVIGWTRGTGLMTTGNLIAQNIEATGIRTFSAREMALNILALLCPSIVDLAHGKPVYADLSGGMAQNECFSDIFNGADAVVTQQSNIGRLIVWEDAMTSSLKHNIALPGTSSLQDLSPLAKHQHYFPAARSYDSLAHLHHLQDMVNLDKVVVVTGYAEVSPYGNAETRWEIEAHGEFSVAGCIELAWIMGLIRHVNDQDYIGWVDAKTGEPVRDADVKGSYEEYILSHTGIRLVEPDLALGYDPDKKHVLREVQIEHDMAPFEASADDAAAYKKSNGDRVDVWENAGGASWSVRFLKGALVRVPAAVGAVALVAGMLPTGWVGGRFGIPEDIIRQADPVTIYALVATVEALVRSGITDPYELYQHIHVSEVGNTIGSTIGGLWAFQNMIYNRSLDKDISMDTLQETFISTVQAWINMLLMSGAGPVKPPVGACATVVLSIDSAIEAIQTGKAKVMLAGAVDDICDESSTECANMGATSNNVKEFARGREPSEMSRPCTTTRGGFTEAQGGSVVVLMSASTAIACGAPIYGIIGMSATATDKQGRSVPAPGKGILSSTREANDAVPLRQLNVAFRRREFERQLRHLDAWKAEGLEQAADEDMSYKTGIEEQYVRQRKALQDSWGNEFWKQSPAISPLRGSLAVWGLTADDIGLASFHGTSTKANDLNESEVVDAQMRRLGRTPGYPVPAVCQKWLTGHPKGPAAGWMLNSVLQSMRTGLVPGNRNADNIDSKLKKCDHVVYLSKTVQTAGIKAALLKSFGFGQVGGELLVVHPEYLLATLSRAQLDEYNAKLAQRDTKAARYWQDTLVGNHPFVQIKRHAPFTPEQEQRVYQDSTARAHYDPKTNEYRF</sequence>
<dbReference type="Proteomes" id="UP001140087">
    <property type="component" value="Unassembled WGS sequence"/>
</dbReference>
<organism evidence="1 2">
    <name type="scientific">Coemansia helicoidea</name>
    <dbReference type="NCBI Taxonomy" id="1286919"/>
    <lineage>
        <taxon>Eukaryota</taxon>
        <taxon>Fungi</taxon>
        <taxon>Fungi incertae sedis</taxon>
        <taxon>Zoopagomycota</taxon>
        <taxon>Kickxellomycotina</taxon>
        <taxon>Kickxellomycetes</taxon>
        <taxon>Kickxellales</taxon>
        <taxon>Kickxellaceae</taxon>
        <taxon>Coemansia</taxon>
    </lineage>
</organism>
<protein>
    <submittedName>
        <fullName evidence="1">Fatty acid synthase alpha subunit Lsd1</fullName>
        <ecNumber evidence="1">2.3.1.86</ecNumber>
    </submittedName>
</protein>
<keyword evidence="2" id="KW-1185">Reference proteome</keyword>
<accession>A0ACC1LBU8</accession>
<gene>
    <name evidence="1" type="primary">fas2_6</name>
    <name evidence="1" type="ORF">H4R21_001227</name>
</gene>
<evidence type="ECO:0000313" key="2">
    <source>
        <dbReference type="Proteomes" id="UP001140087"/>
    </source>
</evidence>
<evidence type="ECO:0000313" key="1">
    <source>
        <dbReference type="EMBL" id="KAJ2805521.1"/>
    </source>
</evidence>
<comment type="caution">
    <text evidence="1">The sequence shown here is derived from an EMBL/GenBank/DDBJ whole genome shotgun (WGS) entry which is preliminary data.</text>
</comment>
<name>A0ACC1LBU8_9FUNG</name>
<reference evidence="1" key="1">
    <citation type="submission" date="2022-07" db="EMBL/GenBank/DDBJ databases">
        <title>Phylogenomic reconstructions and comparative analyses of Kickxellomycotina fungi.</title>
        <authorList>
            <person name="Reynolds N.K."/>
            <person name="Stajich J.E."/>
            <person name="Barry K."/>
            <person name="Grigoriev I.V."/>
            <person name="Crous P."/>
            <person name="Smith M.E."/>
        </authorList>
    </citation>
    <scope>NUCLEOTIDE SEQUENCE</scope>
    <source>
        <strain evidence="1">BCRC 34780</strain>
    </source>
</reference>